<keyword evidence="6" id="KW-0521">NADP</keyword>
<evidence type="ECO:0000256" key="3">
    <source>
        <dbReference type="ARBA" id="ARBA00022630"/>
    </source>
</evidence>
<dbReference type="CDD" id="cd02145">
    <property type="entry name" value="BluB"/>
    <property type="match status" value="1"/>
</dbReference>
<evidence type="ECO:0000256" key="4">
    <source>
        <dbReference type="ARBA" id="ARBA00022643"/>
    </source>
</evidence>
<feature type="domain" description="Nitroreductase" evidence="13">
    <location>
        <begin position="25"/>
        <end position="192"/>
    </location>
</feature>
<dbReference type="PANTHER" id="PTHR23026">
    <property type="entry name" value="NADPH NITROREDUCTASE"/>
    <property type="match status" value="1"/>
</dbReference>
<dbReference type="GeneID" id="80817133"/>
<gene>
    <name evidence="14" type="ORF">SAMN04487940_102273</name>
</gene>
<evidence type="ECO:0000256" key="1">
    <source>
        <dbReference type="ARBA" id="ARBA00011823"/>
    </source>
</evidence>
<keyword evidence="2" id="KW-0169">Cobalamin biosynthesis</keyword>
<dbReference type="FunFam" id="3.40.109.10:FF:000013">
    <property type="entry name" value="5,6-dimethylbenzimidazole synthase"/>
    <property type="match status" value="1"/>
</dbReference>
<evidence type="ECO:0000259" key="13">
    <source>
        <dbReference type="Pfam" id="PF00881"/>
    </source>
</evidence>
<keyword evidence="7" id="KW-0560">Oxidoreductase</keyword>
<comment type="subunit">
    <text evidence="1">Homooctamer.</text>
</comment>
<dbReference type="EC" id="1.13.11.79" evidence="11"/>
<evidence type="ECO:0000256" key="7">
    <source>
        <dbReference type="ARBA" id="ARBA00023002"/>
    </source>
</evidence>
<organism evidence="14 15">
    <name type="scientific">Marinovum algicola</name>
    <dbReference type="NCBI Taxonomy" id="42444"/>
    <lineage>
        <taxon>Bacteria</taxon>
        <taxon>Pseudomonadati</taxon>
        <taxon>Pseudomonadota</taxon>
        <taxon>Alphaproteobacteria</taxon>
        <taxon>Rhodobacterales</taxon>
        <taxon>Roseobacteraceae</taxon>
        <taxon>Marinovum</taxon>
    </lineage>
</organism>
<dbReference type="Proteomes" id="UP000182932">
    <property type="component" value="Unassembled WGS sequence"/>
</dbReference>
<dbReference type="GO" id="GO:0009236">
    <property type="term" value="P:cobalamin biosynthetic process"/>
    <property type="evidence" value="ECO:0007669"/>
    <property type="project" value="UniProtKB-KW"/>
</dbReference>
<proteinExistence type="inferred from homology"/>
<dbReference type="GO" id="GO:0000166">
    <property type="term" value="F:nucleotide binding"/>
    <property type="evidence" value="ECO:0007669"/>
    <property type="project" value="UniProtKB-KW"/>
</dbReference>
<dbReference type="AlphaFoldDB" id="A0A975W7M0"/>
<evidence type="ECO:0000256" key="10">
    <source>
        <dbReference type="ARBA" id="ARBA00061097"/>
    </source>
</evidence>
<keyword evidence="15" id="KW-1185">Reference proteome</keyword>
<evidence type="ECO:0000256" key="8">
    <source>
        <dbReference type="ARBA" id="ARBA00023027"/>
    </source>
</evidence>
<evidence type="ECO:0000313" key="15">
    <source>
        <dbReference type="Proteomes" id="UP000182932"/>
    </source>
</evidence>
<evidence type="ECO:0000256" key="6">
    <source>
        <dbReference type="ARBA" id="ARBA00022857"/>
    </source>
</evidence>
<dbReference type="Gene3D" id="3.40.109.10">
    <property type="entry name" value="NADH Oxidase"/>
    <property type="match status" value="1"/>
</dbReference>
<protein>
    <recommendedName>
        <fullName evidence="12">5,6-dimethylbenzimidazole synthase</fullName>
        <ecNumber evidence="11">1.13.11.79</ecNumber>
    </recommendedName>
</protein>
<dbReference type="SUPFAM" id="SSF55469">
    <property type="entry name" value="FMN-dependent nitroreductase-like"/>
    <property type="match status" value="1"/>
</dbReference>
<dbReference type="RefSeq" id="WP_048530862.1">
    <property type="nucleotide sequence ID" value="NZ_CATLQZ010000001.1"/>
</dbReference>
<accession>A0A975W7M0</accession>
<dbReference type="InterPro" id="IPR050627">
    <property type="entry name" value="Nitroreductase/BluB"/>
</dbReference>
<evidence type="ECO:0000256" key="2">
    <source>
        <dbReference type="ARBA" id="ARBA00022573"/>
    </source>
</evidence>
<dbReference type="InterPro" id="IPR000415">
    <property type="entry name" value="Nitroreductase-like"/>
</dbReference>
<dbReference type="InterPro" id="IPR029479">
    <property type="entry name" value="Nitroreductase"/>
</dbReference>
<comment type="catalytic activity">
    <reaction evidence="9">
        <text>FMNH2 + O2 = dialurate + 5,6-dimethylbenzimidazole + D-erythrose 4-phosphate + H(+)</text>
        <dbReference type="Rhea" id="RHEA:27345"/>
        <dbReference type="ChEBI" id="CHEBI:15378"/>
        <dbReference type="ChEBI" id="CHEBI:15379"/>
        <dbReference type="ChEBI" id="CHEBI:15890"/>
        <dbReference type="ChEBI" id="CHEBI:16897"/>
        <dbReference type="ChEBI" id="CHEBI:57618"/>
        <dbReference type="ChEBI" id="CHEBI:140629"/>
        <dbReference type="EC" id="1.13.11.79"/>
    </reaction>
</comment>
<dbReference type="InterPro" id="IPR012825">
    <property type="entry name" value="BluB"/>
</dbReference>
<keyword evidence="3" id="KW-0285">Flavoprotein</keyword>
<comment type="similarity">
    <text evidence="10">Belongs to the BluB family.</text>
</comment>
<evidence type="ECO:0000256" key="9">
    <source>
        <dbReference type="ARBA" id="ARBA00051314"/>
    </source>
</evidence>
<comment type="caution">
    <text evidence="14">The sequence shown here is derived from an EMBL/GenBank/DDBJ whole genome shotgun (WGS) entry which is preliminary data.</text>
</comment>
<dbReference type="EMBL" id="FNYY01000002">
    <property type="protein sequence ID" value="SEI88049.1"/>
    <property type="molecule type" value="Genomic_DNA"/>
</dbReference>
<name>A0A975W7M0_9RHOB</name>
<keyword evidence="4" id="KW-0288">FMN</keyword>
<dbReference type="PANTHER" id="PTHR23026:SF90">
    <property type="entry name" value="IODOTYROSINE DEIODINASE 1"/>
    <property type="match status" value="1"/>
</dbReference>
<evidence type="ECO:0000256" key="11">
    <source>
        <dbReference type="ARBA" id="ARBA00066311"/>
    </source>
</evidence>
<evidence type="ECO:0000313" key="14">
    <source>
        <dbReference type="EMBL" id="SEI88049.1"/>
    </source>
</evidence>
<reference evidence="14 15" key="1">
    <citation type="submission" date="2016-10" db="EMBL/GenBank/DDBJ databases">
        <authorList>
            <person name="Varghese N."/>
            <person name="Submissions S."/>
        </authorList>
    </citation>
    <scope>NUCLEOTIDE SEQUENCE [LARGE SCALE GENOMIC DNA]</scope>
    <source>
        <strain evidence="14 15">FF3</strain>
    </source>
</reference>
<dbReference type="GO" id="GO:0016705">
    <property type="term" value="F:oxidoreductase activity, acting on paired donors, with incorporation or reduction of molecular oxygen"/>
    <property type="evidence" value="ECO:0007669"/>
    <property type="project" value="UniProtKB-ARBA"/>
</dbReference>
<evidence type="ECO:0000256" key="12">
    <source>
        <dbReference type="ARBA" id="ARBA00068702"/>
    </source>
</evidence>
<dbReference type="GO" id="GO:0102919">
    <property type="term" value="F:5,6-dimethylbenzimidazole synthase activity"/>
    <property type="evidence" value="ECO:0007669"/>
    <property type="project" value="UniProtKB-EC"/>
</dbReference>
<keyword evidence="8" id="KW-0520">NAD</keyword>
<keyword evidence="5" id="KW-0547">Nucleotide-binding</keyword>
<sequence length="227" mass="25392">MLHPPAPAPARVFSSAERRALYDVIAARRDVRDEFLPDPIAPDRLRRILEAGHAAPSVGHMQPWNFILIRDPAQKHRIASAFAAANDEAAEMFPEERQSTYRSLKLEGIRKAPLNIAVTCDRTRGGKVVLGRTHNRDMDLYSTVCAVQNMWLAARAEGIGMGWVSIFRPDDLRAILGLPDHVEIVAYLCLGHVSELFDRPELAARGWRQTLPLDSLIMTDRWEPAGA</sequence>
<dbReference type="NCBIfam" id="TIGR02476">
    <property type="entry name" value="BluB"/>
    <property type="match status" value="1"/>
</dbReference>
<evidence type="ECO:0000256" key="5">
    <source>
        <dbReference type="ARBA" id="ARBA00022741"/>
    </source>
</evidence>
<dbReference type="Pfam" id="PF00881">
    <property type="entry name" value="Nitroreductase"/>
    <property type="match status" value="1"/>
</dbReference>